<name>A0AAW2WJH8_SESRA</name>
<keyword evidence="1" id="KW-1133">Transmembrane helix</keyword>
<feature type="transmembrane region" description="Helical" evidence="1">
    <location>
        <begin position="254"/>
        <end position="274"/>
    </location>
</feature>
<keyword evidence="1" id="KW-0812">Transmembrane</keyword>
<reference evidence="2" key="1">
    <citation type="submission" date="2020-06" db="EMBL/GenBank/DDBJ databases">
        <authorList>
            <person name="Li T."/>
            <person name="Hu X."/>
            <person name="Zhang T."/>
            <person name="Song X."/>
            <person name="Zhang H."/>
            <person name="Dai N."/>
            <person name="Sheng W."/>
            <person name="Hou X."/>
            <person name="Wei L."/>
        </authorList>
    </citation>
    <scope>NUCLEOTIDE SEQUENCE</scope>
    <source>
        <strain evidence="2">G02</strain>
        <tissue evidence="2">Leaf</tissue>
    </source>
</reference>
<reference evidence="2" key="2">
    <citation type="journal article" date="2024" name="Plant">
        <title>Genomic evolution and insights into agronomic trait innovations of Sesamum species.</title>
        <authorList>
            <person name="Miao H."/>
            <person name="Wang L."/>
            <person name="Qu L."/>
            <person name="Liu H."/>
            <person name="Sun Y."/>
            <person name="Le M."/>
            <person name="Wang Q."/>
            <person name="Wei S."/>
            <person name="Zheng Y."/>
            <person name="Lin W."/>
            <person name="Duan Y."/>
            <person name="Cao H."/>
            <person name="Xiong S."/>
            <person name="Wang X."/>
            <person name="Wei L."/>
            <person name="Li C."/>
            <person name="Ma Q."/>
            <person name="Ju M."/>
            <person name="Zhao R."/>
            <person name="Li G."/>
            <person name="Mu C."/>
            <person name="Tian Q."/>
            <person name="Mei H."/>
            <person name="Zhang T."/>
            <person name="Gao T."/>
            <person name="Zhang H."/>
        </authorList>
    </citation>
    <scope>NUCLEOTIDE SEQUENCE</scope>
    <source>
        <strain evidence="2">G02</strain>
    </source>
</reference>
<accession>A0AAW2WJH8</accession>
<keyword evidence="1" id="KW-0472">Membrane</keyword>
<protein>
    <submittedName>
        <fullName evidence="2">Uncharacterized protein</fullName>
    </submittedName>
</protein>
<evidence type="ECO:0000256" key="1">
    <source>
        <dbReference type="SAM" id="Phobius"/>
    </source>
</evidence>
<evidence type="ECO:0000313" key="2">
    <source>
        <dbReference type="EMBL" id="KAL0441239.1"/>
    </source>
</evidence>
<feature type="transmembrane region" description="Helical" evidence="1">
    <location>
        <begin position="217"/>
        <end position="242"/>
    </location>
</feature>
<proteinExistence type="predicted"/>
<organism evidence="2">
    <name type="scientific">Sesamum radiatum</name>
    <name type="common">Black benniseed</name>
    <dbReference type="NCBI Taxonomy" id="300843"/>
    <lineage>
        <taxon>Eukaryota</taxon>
        <taxon>Viridiplantae</taxon>
        <taxon>Streptophyta</taxon>
        <taxon>Embryophyta</taxon>
        <taxon>Tracheophyta</taxon>
        <taxon>Spermatophyta</taxon>
        <taxon>Magnoliopsida</taxon>
        <taxon>eudicotyledons</taxon>
        <taxon>Gunneridae</taxon>
        <taxon>Pentapetalae</taxon>
        <taxon>asterids</taxon>
        <taxon>lamiids</taxon>
        <taxon>Lamiales</taxon>
        <taxon>Pedaliaceae</taxon>
        <taxon>Sesamum</taxon>
    </lineage>
</organism>
<dbReference type="AlphaFoldDB" id="A0AAW2WJH8"/>
<gene>
    <name evidence="2" type="ORF">Sradi_0062800</name>
</gene>
<sequence>MKEIVSQKGMRPNLVGRKIFRRGKNRELKLKMWPNLVGGNVACHSHGDEIETDEIDVERHRGKKQSAVMNEQNQQSACKVFDERSVRKEPTIFMEKGECSKTAEARHRVLETANVSKGAIVGENYDSNDSGVVYDEENTLHVDDIEPNFVYENACAETDASCAFGNDGERSKTIDSDNIIRELVVREPTKDKRDMKLRRIKTKDAIRLFQTFKKFGVVTKVILGGLQTFWAVLLVEVVVGAVDWASAVGWSSCWAWALHAGPLLRAAVVGYFWVAAGRAEEWVALSLLFHWTEVGQPRWAAEMGRMREQWAAPAGAICCELDHMGFGLL</sequence>
<dbReference type="EMBL" id="JACGWJ010000001">
    <property type="protein sequence ID" value="KAL0441239.1"/>
    <property type="molecule type" value="Genomic_DNA"/>
</dbReference>
<comment type="caution">
    <text evidence="2">The sequence shown here is derived from an EMBL/GenBank/DDBJ whole genome shotgun (WGS) entry which is preliminary data.</text>
</comment>